<keyword evidence="1" id="KW-0812">Transmembrane</keyword>
<dbReference type="AlphaFoldDB" id="A0A5J9TYS2"/>
<keyword evidence="1" id="KW-1133">Transmembrane helix</keyword>
<dbReference type="Proteomes" id="UP000324897">
    <property type="component" value="Unassembled WGS sequence"/>
</dbReference>
<organism evidence="2 3">
    <name type="scientific">Eragrostis curvula</name>
    <name type="common">weeping love grass</name>
    <dbReference type="NCBI Taxonomy" id="38414"/>
    <lineage>
        <taxon>Eukaryota</taxon>
        <taxon>Viridiplantae</taxon>
        <taxon>Streptophyta</taxon>
        <taxon>Embryophyta</taxon>
        <taxon>Tracheophyta</taxon>
        <taxon>Spermatophyta</taxon>
        <taxon>Magnoliopsida</taxon>
        <taxon>Liliopsida</taxon>
        <taxon>Poales</taxon>
        <taxon>Poaceae</taxon>
        <taxon>PACMAD clade</taxon>
        <taxon>Chloridoideae</taxon>
        <taxon>Eragrostideae</taxon>
        <taxon>Eragrostidinae</taxon>
        <taxon>Eragrostis</taxon>
    </lineage>
</organism>
<name>A0A5J9TYS2_9POAL</name>
<keyword evidence="1" id="KW-0472">Membrane</keyword>
<gene>
    <name evidence="2" type="ORF">EJB05_40098</name>
</gene>
<evidence type="ECO:0000313" key="2">
    <source>
        <dbReference type="EMBL" id="TVU16529.1"/>
    </source>
</evidence>
<accession>A0A5J9TYS2</accession>
<dbReference type="Gramene" id="TVU16529">
    <property type="protein sequence ID" value="TVU16529"/>
    <property type="gene ID" value="EJB05_40098"/>
</dbReference>
<feature type="non-terminal residue" evidence="2">
    <location>
        <position position="1"/>
    </location>
</feature>
<feature type="transmembrane region" description="Helical" evidence="1">
    <location>
        <begin position="6"/>
        <end position="26"/>
    </location>
</feature>
<evidence type="ECO:0000313" key="3">
    <source>
        <dbReference type="Proteomes" id="UP000324897"/>
    </source>
</evidence>
<sequence length="109" mass="12310">MWNTFIIMEVGFVFGILMVWIILFFARAWRAAFFRMVDRFFDTMCILTMANVNSIRRRGNEPVLKSKSSAALKSKSSAAPFFPAASSFVPPAIDFFAVGASPSSFFKKF</sequence>
<proteinExistence type="predicted"/>
<protein>
    <submittedName>
        <fullName evidence="2">Uncharacterized protein</fullName>
    </submittedName>
</protein>
<dbReference type="EMBL" id="RWGY01000031">
    <property type="protein sequence ID" value="TVU16529.1"/>
    <property type="molecule type" value="Genomic_DNA"/>
</dbReference>
<reference evidence="2 3" key="1">
    <citation type="journal article" date="2019" name="Sci. Rep.">
        <title>A high-quality genome of Eragrostis curvula grass provides insights into Poaceae evolution and supports new strategies to enhance forage quality.</title>
        <authorList>
            <person name="Carballo J."/>
            <person name="Santos B.A.C.M."/>
            <person name="Zappacosta D."/>
            <person name="Garbus I."/>
            <person name="Selva J.P."/>
            <person name="Gallo C.A."/>
            <person name="Diaz A."/>
            <person name="Albertini E."/>
            <person name="Caccamo M."/>
            <person name="Echenique V."/>
        </authorList>
    </citation>
    <scope>NUCLEOTIDE SEQUENCE [LARGE SCALE GENOMIC DNA]</scope>
    <source>
        <strain evidence="3">cv. Victoria</strain>
        <tissue evidence="2">Leaf</tissue>
    </source>
</reference>
<comment type="caution">
    <text evidence="2">The sequence shown here is derived from an EMBL/GenBank/DDBJ whole genome shotgun (WGS) entry which is preliminary data.</text>
</comment>
<keyword evidence="3" id="KW-1185">Reference proteome</keyword>
<evidence type="ECO:0000256" key="1">
    <source>
        <dbReference type="SAM" id="Phobius"/>
    </source>
</evidence>